<dbReference type="Pfam" id="PF05235">
    <property type="entry name" value="CHAD"/>
    <property type="match status" value="1"/>
</dbReference>
<evidence type="ECO:0000313" key="3">
    <source>
        <dbReference type="Proteomes" id="UP000295411"/>
    </source>
</evidence>
<dbReference type="SUPFAM" id="SSF55154">
    <property type="entry name" value="CYTH-like phosphatases"/>
    <property type="match status" value="1"/>
</dbReference>
<gene>
    <name evidence="2" type="ORF">E2F48_15150</name>
</gene>
<dbReference type="Gene3D" id="1.40.20.10">
    <property type="entry name" value="CHAD domain"/>
    <property type="match status" value="1"/>
</dbReference>
<feature type="domain" description="CHAD" evidence="1">
    <location>
        <begin position="222"/>
        <end position="517"/>
    </location>
</feature>
<dbReference type="InterPro" id="IPR007899">
    <property type="entry name" value="CHAD_dom"/>
</dbReference>
<keyword evidence="3" id="KW-1185">Reference proteome</keyword>
<proteinExistence type="predicted"/>
<dbReference type="EMBL" id="SMTK01000005">
    <property type="protein sequence ID" value="TDK24106.1"/>
    <property type="molecule type" value="Genomic_DNA"/>
</dbReference>
<dbReference type="Proteomes" id="UP000295411">
    <property type="component" value="Unassembled WGS sequence"/>
</dbReference>
<dbReference type="RefSeq" id="WP_133404788.1">
    <property type="nucleotide sequence ID" value="NZ_SMTK01000005.1"/>
</dbReference>
<accession>A0A4V3ALR7</accession>
<sequence length="517" mass="55653">MTQRKEAPAARRYVVDADAVLPELPGGPGAPPPGGTADLRRVHWDLDDSELAHAGITVAVTGEGTAARWDLTFPAALSQLDFSVTSPETLVPPEVLERVRVHVRDRDLRPVAHLALRRREVTLPGPDGMGLRVVDDAVEPVESGDSGESTAGGGWREWTVEVRLDPAADGGSGDDGEGNGNRAGELLDTIDALLVAAGASPGAPAERLAPLVEGRITGLEAAADAGTPIGAVLTPVFRALAAELKTWDLRTRVDEEDAVHQLRVRSRTLRSVLKTYGKLLDEAAARDLGDRLQRLGRALAAARDADVIRGWVPGSVKALPDGSLPAHVVRRLQRTAAAQYREAYGELLEELNSPDYFRLLAVLDGFAARPPLRADPDGRNARKAIRRAVKRQQRKMLELVDAAAGEEDTAARMHLLHEVRKRSKRLRYAIRSVSAVTGFDFGSKLDAVLATAEDIQDALGVHRDSNMFQEFVATTAREAHRSGANTFAYGALHQAEAARQEAAAAAYREAAERLRQG</sequence>
<dbReference type="PANTHER" id="PTHR39339">
    <property type="entry name" value="SLR1444 PROTEIN"/>
    <property type="match status" value="1"/>
</dbReference>
<evidence type="ECO:0000259" key="1">
    <source>
        <dbReference type="PROSITE" id="PS51708"/>
    </source>
</evidence>
<dbReference type="InterPro" id="IPR033469">
    <property type="entry name" value="CYTH-like_dom_sf"/>
</dbReference>
<reference evidence="2 3" key="1">
    <citation type="submission" date="2019-03" db="EMBL/GenBank/DDBJ databases">
        <title>Arthrobacter sp. nov., an bacterium isolated from biocrust in Mu Us Desert.</title>
        <authorList>
            <person name="Lixiong L."/>
        </authorList>
    </citation>
    <scope>NUCLEOTIDE SEQUENCE [LARGE SCALE GENOMIC DNA]</scope>
    <source>
        <strain evidence="2 3">SLN-3</strain>
    </source>
</reference>
<dbReference type="PANTHER" id="PTHR39339:SF1">
    <property type="entry name" value="CHAD DOMAIN-CONTAINING PROTEIN"/>
    <property type="match status" value="1"/>
</dbReference>
<comment type="caution">
    <text evidence="2">The sequence shown here is derived from an EMBL/GenBank/DDBJ whole genome shotgun (WGS) entry which is preliminary data.</text>
</comment>
<name>A0A4V3ALR7_9MICC</name>
<dbReference type="InterPro" id="IPR038186">
    <property type="entry name" value="CHAD_dom_sf"/>
</dbReference>
<organism evidence="2 3">
    <name type="scientific">Arthrobacter crusticola</name>
    <dbReference type="NCBI Taxonomy" id="2547960"/>
    <lineage>
        <taxon>Bacteria</taxon>
        <taxon>Bacillati</taxon>
        <taxon>Actinomycetota</taxon>
        <taxon>Actinomycetes</taxon>
        <taxon>Micrococcales</taxon>
        <taxon>Micrococcaceae</taxon>
        <taxon>Arthrobacter</taxon>
    </lineage>
</organism>
<dbReference type="SMART" id="SM00880">
    <property type="entry name" value="CHAD"/>
    <property type="match status" value="1"/>
</dbReference>
<protein>
    <submittedName>
        <fullName evidence="2">CHAD domain-containing protein</fullName>
    </submittedName>
</protein>
<dbReference type="AlphaFoldDB" id="A0A4V3ALR7"/>
<dbReference type="PROSITE" id="PS51708">
    <property type="entry name" value="CHAD"/>
    <property type="match status" value="1"/>
</dbReference>
<evidence type="ECO:0000313" key="2">
    <source>
        <dbReference type="EMBL" id="TDK24106.1"/>
    </source>
</evidence>
<dbReference type="OrthoDB" id="9777271at2"/>